<proteinExistence type="predicted"/>
<evidence type="ECO:0000313" key="2">
    <source>
        <dbReference type="EMBL" id="KAB1064006.1"/>
    </source>
</evidence>
<comment type="caution">
    <text evidence="2">The sequence shown here is derived from an EMBL/GenBank/DDBJ whole genome shotgun (WGS) entry which is preliminary data.</text>
</comment>
<gene>
    <name evidence="2" type="ORF">F3059_08195</name>
</gene>
<dbReference type="AlphaFoldDB" id="A0A6N6M7G1"/>
<protein>
    <submittedName>
        <fullName evidence="2">Uncharacterized protein</fullName>
    </submittedName>
</protein>
<evidence type="ECO:0000256" key="1">
    <source>
        <dbReference type="SAM" id="MobiDB-lite"/>
    </source>
</evidence>
<organism evidence="2 3">
    <name type="scientific">Salibacter halophilus</name>
    <dbReference type="NCBI Taxonomy" id="1803916"/>
    <lineage>
        <taxon>Bacteria</taxon>
        <taxon>Pseudomonadati</taxon>
        <taxon>Bacteroidota</taxon>
        <taxon>Flavobacteriia</taxon>
        <taxon>Flavobacteriales</taxon>
        <taxon>Salibacteraceae</taxon>
        <taxon>Salibacter</taxon>
    </lineage>
</organism>
<keyword evidence="3" id="KW-1185">Reference proteome</keyword>
<dbReference type="RefSeq" id="WP_151168085.1">
    <property type="nucleotide sequence ID" value="NZ_WACR01000006.1"/>
</dbReference>
<name>A0A6N6M7G1_9FLAO</name>
<feature type="compositionally biased region" description="Polar residues" evidence="1">
    <location>
        <begin position="32"/>
        <end position="43"/>
    </location>
</feature>
<sequence>MKNLIILSAIVLGLFCVSCSDHEEKSTEEKAQSIQTYHGQSQNHSEHLSTPLELDSLLWTSFEKQDRDVSSKLRDEMTEWMSKEKASFERGKSKEASLSTNRQSVLADKNLFSEKLPFSL</sequence>
<dbReference type="EMBL" id="WACR01000006">
    <property type="protein sequence ID" value="KAB1064006.1"/>
    <property type="molecule type" value="Genomic_DNA"/>
</dbReference>
<accession>A0A6N6M7G1</accession>
<evidence type="ECO:0000313" key="3">
    <source>
        <dbReference type="Proteomes" id="UP000435357"/>
    </source>
</evidence>
<feature type="region of interest" description="Disordered" evidence="1">
    <location>
        <begin position="27"/>
        <end position="49"/>
    </location>
</feature>
<reference evidence="2 3" key="1">
    <citation type="submission" date="2019-09" db="EMBL/GenBank/DDBJ databases">
        <title>Genomes of Cryomorphaceae.</title>
        <authorList>
            <person name="Bowman J.P."/>
        </authorList>
    </citation>
    <scope>NUCLEOTIDE SEQUENCE [LARGE SCALE GENOMIC DNA]</scope>
    <source>
        <strain evidence="2 3">KCTC 52047</strain>
    </source>
</reference>
<dbReference type="Proteomes" id="UP000435357">
    <property type="component" value="Unassembled WGS sequence"/>
</dbReference>